<keyword evidence="1" id="KW-0472">Membrane</keyword>
<feature type="transmembrane region" description="Helical" evidence="1">
    <location>
        <begin position="39"/>
        <end position="57"/>
    </location>
</feature>
<dbReference type="Proteomes" id="UP000319865">
    <property type="component" value="Unassembled WGS sequence"/>
</dbReference>
<accession>A0A543PC84</accession>
<dbReference type="EMBL" id="VFQE01000001">
    <property type="protein sequence ID" value="TQN41691.1"/>
    <property type="molecule type" value="Genomic_DNA"/>
</dbReference>
<dbReference type="AlphaFoldDB" id="A0A543PC84"/>
<protein>
    <submittedName>
        <fullName evidence="2">Uncharacterized protein</fullName>
    </submittedName>
</protein>
<evidence type="ECO:0000313" key="2">
    <source>
        <dbReference type="EMBL" id="TQN41691.1"/>
    </source>
</evidence>
<evidence type="ECO:0000313" key="3">
    <source>
        <dbReference type="Proteomes" id="UP000319865"/>
    </source>
</evidence>
<gene>
    <name evidence="2" type="ORF">FHU33_1068</name>
</gene>
<comment type="caution">
    <text evidence="2">The sequence shown here is derived from an EMBL/GenBank/DDBJ whole genome shotgun (WGS) entry which is preliminary data.</text>
</comment>
<reference evidence="2 3" key="1">
    <citation type="submission" date="2019-06" db="EMBL/GenBank/DDBJ databases">
        <title>Sequencing the genomes of 1000 actinobacteria strains.</title>
        <authorList>
            <person name="Klenk H.-P."/>
        </authorList>
    </citation>
    <scope>NUCLEOTIDE SEQUENCE [LARGE SCALE GENOMIC DNA]</scope>
    <source>
        <strain evidence="2 3">DSM 46837</strain>
    </source>
</reference>
<name>A0A543PC84_9ACTN</name>
<keyword evidence="1" id="KW-1133">Transmembrane helix</keyword>
<proteinExistence type="predicted"/>
<evidence type="ECO:0000256" key="1">
    <source>
        <dbReference type="SAM" id="Phobius"/>
    </source>
</evidence>
<keyword evidence="1" id="KW-0812">Transmembrane</keyword>
<feature type="transmembrane region" description="Helical" evidence="1">
    <location>
        <begin position="12"/>
        <end position="33"/>
    </location>
</feature>
<dbReference type="RefSeq" id="WP_142024409.1">
    <property type="nucleotide sequence ID" value="NZ_VFQE01000001.1"/>
</dbReference>
<keyword evidence="3" id="KW-1185">Reference proteome</keyword>
<organism evidence="2 3">
    <name type="scientific">Blastococcus colisei</name>
    <dbReference type="NCBI Taxonomy" id="1564162"/>
    <lineage>
        <taxon>Bacteria</taxon>
        <taxon>Bacillati</taxon>
        <taxon>Actinomycetota</taxon>
        <taxon>Actinomycetes</taxon>
        <taxon>Geodermatophilales</taxon>
        <taxon>Geodermatophilaceae</taxon>
        <taxon>Blastococcus</taxon>
    </lineage>
</organism>
<sequence>MSSDPRSWTAGIVGFALAVLVACWALQLAAGLLLDALPILGPVAGLVVVGWAGWRYVNRPRGW</sequence>
<dbReference type="PROSITE" id="PS51257">
    <property type="entry name" value="PROKAR_LIPOPROTEIN"/>
    <property type="match status" value="1"/>
</dbReference>